<dbReference type="PANTHER" id="PTHR46401">
    <property type="entry name" value="GLYCOSYLTRANSFERASE WBBK-RELATED"/>
    <property type="match status" value="1"/>
</dbReference>
<dbReference type="InterPro" id="IPR001296">
    <property type="entry name" value="Glyco_trans_1"/>
</dbReference>
<organism evidence="4 5">
    <name type="scientific">Deminuibacter soli</name>
    <dbReference type="NCBI Taxonomy" id="2291815"/>
    <lineage>
        <taxon>Bacteria</taxon>
        <taxon>Pseudomonadati</taxon>
        <taxon>Bacteroidota</taxon>
        <taxon>Chitinophagia</taxon>
        <taxon>Chitinophagales</taxon>
        <taxon>Chitinophagaceae</taxon>
        <taxon>Deminuibacter</taxon>
    </lineage>
</organism>
<accession>A0A3E1NCS5</accession>
<gene>
    <name evidence="4" type="ORF">DXN05_22880</name>
</gene>
<proteinExistence type="predicted"/>
<dbReference type="Gene3D" id="3.40.50.2000">
    <property type="entry name" value="Glycogen Phosphorylase B"/>
    <property type="match status" value="2"/>
</dbReference>
<reference evidence="4 5" key="1">
    <citation type="submission" date="2018-08" db="EMBL/GenBank/DDBJ databases">
        <title>Chitinophagaceae sp. K23C18032701, a novel bacterium isolated from forest soil.</title>
        <authorList>
            <person name="Wang C."/>
        </authorList>
    </citation>
    <scope>NUCLEOTIDE SEQUENCE [LARGE SCALE GENOMIC DNA]</scope>
    <source>
        <strain evidence="4 5">K23C18032701</strain>
    </source>
</reference>
<dbReference type="GO" id="GO:0009103">
    <property type="term" value="P:lipopolysaccharide biosynthetic process"/>
    <property type="evidence" value="ECO:0007669"/>
    <property type="project" value="TreeGrafter"/>
</dbReference>
<keyword evidence="5" id="KW-1185">Reference proteome</keyword>
<comment type="caution">
    <text evidence="4">The sequence shown here is derived from an EMBL/GenBank/DDBJ whole genome shotgun (WGS) entry which is preliminary data.</text>
</comment>
<dbReference type="Proteomes" id="UP000261284">
    <property type="component" value="Unassembled WGS sequence"/>
</dbReference>
<dbReference type="OrthoDB" id="9801609at2"/>
<dbReference type="Pfam" id="PF13439">
    <property type="entry name" value="Glyco_transf_4"/>
    <property type="match status" value="1"/>
</dbReference>
<evidence type="ECO:0000259" key="2">
    <source>
        <dbReference type="Pfam" id="PF00534"/>
    </source>
</evidence>
<evidence type="ECO:0000313" key="5">
    <source>
        <dbReference type="Proteomes" id="UP000261284"/>
    </source>
</evidence>
<dbReference type="InterPro" id="IPR028098">
    <property type="entry name" value="Glyco_trans_4-like_N"/>
</dbReference>
<dbReference type="SUPFAM" id="SSF53756">
    <property type="entry name" value="UDP-Glycosyltransferase/glycogen phosphorylase"/>
    <property type="match status" value="1"/>
</dbReference>
<dbReference type="CDD" id="cd03809">
    <property type="entry name" value="GT4_MtfB-like"/>
    <property type="match status" value="1"/>
</dbReference>
<feature type="domain" description="Glycosyl transferase family 1" evidence="2">
    <location>
        <begin position="196"/>
        <end position="360"/>
    </location>
</feature>
<sequence length="382" mass="42957">MNIGFEAKRAYTNGTGLGHYSRTLISSLAAYYPGHEYFLFTPKHTNRFNALNFANVHEVIPSRFPGNIFTSAWRSSWVKKDLRLLDINLYHGLSHEIPMGIAQTGIPSVVTMHDLIFERYPNQYKPLDVLIYRNKFKYACKNASRIIAISKQTRDDLVQFYQVDEKKIDICYQSCNPAFGEQQTATQLQQVKMRYNLPDKFFLYVGSVIERKNLLLICQALRAQPSITIPLVVIGDGGAYKQQVQQYIKDNGLTGRVIFLSDKTSAQLPGYQSAADFPAIYQQALCMIYPSVFEGFGIPVLEALWSGLPVITSNVSCLPEAGGDAALYIDPHSVSEMAAALTDVAGNSALRDTMIERGYRHAQRFSQQQCAEAVMQTYLRTV</sequence>
<dbReference type="RefSeq" id="WP_116849638.1">
    <property type="nucleotide sequence ID" value="NZ_QTJU01000014.1"/>
</dbReference>
<evidence type="ECO:0000313" key="4">
    <source>
        <dbReference type="EMBL" id="RFM25809.1"/>
    </source>
</evidence>
<evidence type="ECO:0000256" key="1">
    <source>
        <dbReference type="ARBA" id="ARBA00022679"/>
    </source>
</evidence>
<keyword evidence="1 4" id="KW-0808">Transferase</keyword>
<name>A0A3E1NCS5_9BACT</name>
<feature type="domain" description="Glycosyltransferase subfamily 4-like N-terminal" evidence="3">
    <location>
        <begin position="16"/>
        <end position="172"/>
    </location>
</feature>
<dbReference type="EMBL" id="QTJU01000014">
    <property type="protein sequence ID" value="RFM25809.1"/>
    <property type="molecule type" value="Genomic_DNA"/>
</dbReference>
<dbReference type="AlphaFoldDB" id="A0A3E1NCS5"/>
<dbReference type="Pfam" id="PF00534">
    <property type="entry name" value="Glycos_transf_1"/>
    <property type="match status" value="1"/>
</dbReference>
<dbReference type="GO" id="GO:0016757">
    <property type="term" value="F:glycosyltransferase activity"/>
    <property type="evidence" value="ECO:0007669"/>
    <property type="project" value="InterPro"/>
</dbReference>
<protein>
    <submittedName>
        <fullName evidence="4">Glycosyltransferase family 1 protein</fullName>
    </submittedName>
</protein>
<evidence type="ECO:0000259" key="3">
    <source>
        <dbReference type="Pfam" id="PF13439"/>
    </source>
</evidence>
<dbReference type="PANTHER" id="PTHR46401:SF2">
    <property type="entry name" value="GLYCOSYLTRANSFERASE WBBK-RELATED"/>
    <property type="match status" value="1"/>
</dbReference>